<organism evidence="2 3">
    <name type="scientific">Kibdelosporangium lantanae</name>
    <dbReference type="NCBI Taxonomy" id="1497396"/>
    <lineage>
        <taxon>Bacteria</taxon>
        <taxon>Bacillati</taxon>
        <taxon>Actinomycetota</taxon>
        <taxon>Actinomycetes</taxon>
        <taxon>Pseudonocardiales</taxon>
        <taxon>Pseudonocardiaceae</taxon>
        <taxon>Kibdelosporangium</taxon>
    </lineage>
</organism>
<dbReference type="InterPro" id="IPR035979">
    <property type="entry name" value="RBD_domain_sf"/>
</dbReference>
<feature type="domain" description="RRM" evidence="1">
    <location>
        <begin position="626"/>
        <end position="705"/>
    </location>
</feature>
<evidence type="ECO:0000313" key="3">
    <source>
        <dbReference type="Proteomes" id="UP001597045"/>
    </source>
</evidence>
<dbReference type="Proteomes" id="UP001597045">
    <property type="component" value="Unassembled WGS sequence"/>
</dbReference>
<evidence type="ECO:0000313" key="2">
    <source>
        <dbReference type="EMBL" id="MFD1044220.1"/>
    </source>
</evidence>
<dbReference type="Pfam" id="PF04326">
    <property type="entry name" value="SLFN_AlbA_2"/>
    <property type="match status" value="1"/>
</dbReference>
<evidence type="ECO:0000259" key="1">
    <source>
        <dbReference type="PROSITE" id="PS50102"/>
    </source>
</evidence>
<keyword evidence="3" id="KW-1185">Reference proteome</keyword>
<dbReference type="InterPro" id="IPR007421">
    <property type="entry name" value="Schlafen_AlbA_2_dom"/>
</dbReference>
<dbReference type="Gene3D" id="3.30.565.60">
    <property type="match status" value="1"/>
</dbReference>
<dbReference type="PROSITE" id="PS50102">
    <property type="entry name" value="RRM"/>
    <property type="match status" value="1"/>
</dbReference>
<dbReference type="PANTHER" id="PTHR30595:SF6">
    <property type="entry name" value="SCHLAFEN ALBA-2 DOMAIN-CONTAINING PROTEIN"/>
    <property type="match status" value="1"/>
</dbReference>
<dbReference type="Gene3D" id="3.30.950.30">
    <property type="entry name" value="Schlafen, AAA domain"/>
    <property type="match status" value="1"/>
</dbReference>
<dbReference type="CDD" id="cd00590">
    <property type="entry name" value="RRM_SF"/>
    <property type="match status" value="1"/>
</dbReference>
<comment type="caution">
    <text evidence="2">The sequence shown here is derived from an EMBL/GenBank/DDBJ whole genome shotgun (WGS) entry which is preliminary data.</text>
</comment>
<reference evidence="3" key="1">
    <citation type="journal article" date="2019" name="Int. J. Syst. Evol. Microbiol.">
        <title>The Global Catalogue of Microorganisms (GCM) 10K type strain sequencing project: providing services to taxonomists for standard genome sequencing and annotation.</title>
        <authorList>
            <consortium name="The Broad Institute Genomics Platform"/>
            <consortium name="The Broad Institute Genome Sequencing Center for Infectious Disease"/>
            <person name="Wu L."/>
            <person name="Ma J."/>
        </authorList>
    </citation>
    <scope>NUCLEOTIDE SEQUENCE [LARGE SCALE GENOMIC DNA]</scope>
    <source>
        <strain evidence="3">JCM 31486</strain>
    </source>
</reference>
<gene>
    <name evidence="2" type="ORF">ACFQ1S_00720</name>
</gene>
<proteinExistence type="predicted"/>
<dbReference type="EMBL" id="JBHTIS010000013">
    <property type="protein sequence ID" value="MFD1044220.1"/>
    <property type="molecule type" value="Genomic_DNA"/>
</dbReference>
<sequence>MADQSNPDILTLQERVRTNLTLGESHFREFKSALEGPPLNKTPRNPKAVKRDIGETLVAFANADGGQMLVGVEDDGTVTGVPHNEETIQSFLSAYISHVHQQTPLPHPQAISLTIDGKRVLYFAIQKGTEYVHLTQDGRCLQRKDRESVPVSAERISFERQERQSREYDRQYLDGASVSALDSRLLEAVGDNVAPGLSIEKVLQLLDLVDFSDGGLRLRRAAALLFASEVTHWHPRCEVRVLRVSGNELRTGRDYNVVSDKHVVGNILTLLVAAWDEIRPYLVETRLGPDGRFQEQVRYPEDACREALTNAIAHRDYSVEGRAIEVYVFDDRVEVRSPGPLLSTITISGIKTLDGLHQSRNTTITRTLRELGYMREMGEGFRRMFQLMRAHDLVEPELRSDDQGFSVALKHQSVFSDEDQRWISAYENFDLERDEEKVLLLGRAGDPLSVQQIMDAADLVDTEDYRTLIERLLHKGLILGIKKSASSGKRTRNQPRWRVVQPKDANRYYGELISKAQEAYKGDSLAARGYADILRLLGAGSPYLNNGRSLQKTFVRLGLADAAGNPAGRFLAILEQNAGSAKDTPSRNFQGSTVMTSDKGPEFVEPVSVELDSDEIGDVESRREPTKLFIGNLSYSTTAESIRNLISSRGNVLQVQVPSSHFSDKENRGYAFVVMRASADAKAVKNDLEGYELDGRRITLEWARS</sequence>
<dbReference type="SUPFAM" id="SSF54928">
    <property type="entry name" value="RNA-binding domain, RBD"/>
    <property type="match status" value="1"/>
</dbReference>
<name>A0ABW3M0K6_9PSEU</name>
<dbReference type="Pfam" id="PF13749">
    <property type="entry name" value="HATPase_c_4"/>
    <property type="match status" value="1"/>
</dbReference>
<protein>
    <submittedName>
        <fullName evidence="2">ATP-binding protein</fullName>
    </submittedName>
</protein>
<keyword evidence="2" id="KW-0547">Nucleotide-binding</keyword>
<dbReference type="Pfam" id="PF00076">
    <property type="entry name" value="RRM_1"/>
    <property type="match status" value="1"/>
</dbReference>
<dbReference type="PANTHER" id="PTHR30595">
    <property type="entry name" value="GLPR-RELATED TRANSCRIPTIONAL REPRESSOR"/>
    <property type="match status" value="1"/>
</dbReference>
<dbReference type="InterPro" id="IPR038461">
    <property type="entry name" value="Schlafen_AlbA_2_dom_sf"/>
</dbReference>
<dbReference type="InterPro" id="IPR038475">
    <property type="entry name" value="RecG_C_sf"/>
</dbReference>
<dbReference type="InterPro" id="IPR012677">
    <property type="entry name" value="Nucleotide-bd_a/b_plait_sf"/>
</dbReference>
<dbReference type="SMART" id="SM00360">
    <property type="entry name" value="RRM"/>
    <property type="match status" value="1"/>
</dbReference>
<accession>A0ABW3M0K6</accession>
<dbReference type="InterPro" id="IPR000504">
    <property type="entry name" value="RRM_dom"/>
</dbReference>
<dbReference type="GO" id="GO:0005524">
    <property type="term" value="F:ATP binding"/>
    <property type="evidence" value="ECO:0007669"/>
    <property type="project" value="UniProtKB-KW"/>
</dbReference>
<keyword evidence="2" id="KW-0067">ATP-binding</keyword>
<dbReference type="Gene3D" id="3.30.70.330">
    <property type="match status" value="1"/>
</dbReference>